<feature type="transmembrane region" description="Helical" evidence="6">
    <location>
        <begin position="162"/>
        <end position="182"/>
    </location>
</feature>
<dbReference type="AlphaFoldDB" id="A0A4R2TR06"/>
<evidence type="ECO:0000256" key="3">
    <source>
        <dbReference type="ARBA" id="ARBA00022692"/>
    </source>
</evidence>
<sequence>MTTNKINKIWTEIKSKYSIFLVLAVLFIICSLANENFLSYTNLTNISRQISVVTILAFGQTILIICGMLDLSSGSVLALAGVLSVSTYINTGSLLLAFIVAIIASVICNILNGLMVTKFKTPPFIATLAMMTMARGAALLYTNGQNIYQIGDYIKFGQGSTFGLPTPIVFMLVILAITWYILKHTIFGRSVYAIGGNEEAANASGISVDSIKMKAYIINGVFVGIAGVIFMSRVNGGMPNGAVGFEFHALTAAVIGGTSFTGGIGSAVGTLAGAFIVGFLDNIMVLTRVNSYLQQIIRGAIIALAVIYDIWAKSKRTKRKLRSVEADSKETAKNN</sequence>
<dbReference type="PANTHER" id="PTHR32196">
    <property type="entry name" value="ABC TRANSPORTER PERMEASE PROTEIN YPHD-RELATED-RELATED"/>
    <property type="match status" value="1"/>
</dbReference>
<dbReference type="GO" id="GO:0022857">
    <property type="term" value="F:transmembrane transporter activity"/>
    <property type="evidence" value="ECO:0007669"/>
    <property type="project" value="InterPro"/>
</dbReference>
<dbReference type="PANTHER" id="PTHR32196:SF72">
    <property type="entry name" value="RIBOSE IMPORT PERMEASE PROTEIN RBSC"/>
    <property type="match status" value="1"/>
</dbReference>
<proteinExistence type="predicted"/>
<feature type="transmembrane region" description="Helical" evidence="6">
    <location>
        <begin position="121"/>
        <end position="141"/>
    </location>
</feature>
<dbReference type="RefSeq" id="WP_132847714.1">
    <property type="nucleotide sequence ID" value="NZ_CP058648.1"/>
</dbReference>
<dbReference type="Pfam" id="PF02653">
    <property type="entry name" value="BPD_transp_2"/>
    <property type="match status" value="1"/>
</dbReference>
<keyword evidence="5 6" id="KW-0472">Membrane</keyword>
<evidence type="ECO:0000313" key="8">
    <source>
        <dbReference type="Proteomes" id="UP000295504"/>
    </source>
</evidence>
<protein>
    <submittedName>
        <fullName evidence="7">Monosaccharide ABC transporter membrane protein (CUT2 family)</fullName>
    </submittedName>
</protein>
<dbReference type="InterPro" id="IPR001851">
    <property type="entry name" value="ABC_transp_permease"/>
</dbReference>
<dbReference type="EMBL" id="SLYC01000005">
    <property type="protein sequence ID" value="TCQ05247.1"/>
    <property type="molecule type" value="Genomic_DNA"/>
</dbReference>
<gene>
    <name evidence="7" type="ORF">EDD79_100563</name>
</gene>
<feature type="transmembrane region" description="Helical" evidence="6">
    <location>
        <begin position="216"/>
        <end position="235"/>
    </location>
</feature>
<keyword evidence="4 6" id="KW-1133">Transmembrane helix</keyword>
<evidence type="ECO:0000256" key="5">
    <source>
        <dbReference type="ARBA" id="ARBA00023136"/>
    </source>
</evidence>
<dbReference type="Proteomes" id="UP000295504">
    <property type="component" value="Unassembled WGS sequence"/>
</dbReference>
<feature type="transmembrane region" description="Helical" evidence="6">
    <location>
        <begin position="94"/>
        <end position="115"/>
    </location>
</feature>
<feature type="transmembrane region" description="Helical" evidence="6">
    <location>
        <begin position="292"/>
        <end position="312"/>
    </location>
</feature>
<evidence type="ECO:0000256" key="4">
    <source>
        <dbReference type="ARBA" id="ARBA00022989"/>
    </source>
</evidence>
<dbReference type="CDD" id="cd06579">
    <property type="entry name" value="TM_PBP1_transp_AraH_like"/>
    <property type="match status" value="1"/>
</dbReference>
<keyword evidence="2" id="KW-1003">Cell membrane</keyword>
<evidence type="ECO:0000256" key="2">
    <source>
        <dbReference type="ARBA" id="ARBA00022475"/>
    </source>
</evidence>
<evidence type="ECO:0000256" key="1">
    <source>
        <dbReference type="ARBA" id="ARBA00004651"/>
    </source>
</evidence>
<evidence type="ECO:0000256" key="6">
    <source>
        <dbReference type="SAM" id="Phobius"/>
    </source>
</evidence>
<feature type="transmembrane region" description="Helical" evidence="6">
    <location>
        <begin position="247"/>
        <end position="280"/>
    </location>
</feature>
<keyword evidence="8" id="KW-1185">Reference proteome</keyword>
<comment type="subcellular location">
    <subcellularLocation>
        <location evidence="1">Cell membrane</location>
        <topology evidence="1">Multi-pass membrane protein</topology>
    </subcellularLocation>
</comment>
<keyword evidence="3 6" id="KW-0812">Transmembrane</keyword>
<dbReference type="GO" id="GO:0005886">
    <property type="term" value="C:plasma membrane"/>
    <property type="evidence" value="ECO:0007669"/>
    <property type="project" value="UniProtKB-SubCell"/>
</dbReference>
<comment type="caution">
    <text evidence="7">The sequence shown here is derived from an EMBL/GenBank/DDBJ whole genome shotgun (WGS) entry which is preliminary data.</text>
</comment>
<dbReference type="OrthoDB" id="9813906at2"/>
<organism evidence="7 8">
    <name type="scientific">Serpentinicella alkaliphila</name>
    <dbReference type="NCBI Taxonomy" id="1734049"/>
    <lineage>
        <taxon>Bacteria</taxon>
        <taxon>Bacillati</taxon>
        <taxon>Bacillota</taxon>
        <taxon>Clostridia</taxon>
        <taxon>Peptostreptococcales</taxon>
        <taxon>Natronincolaceae</taxon>
        <taxon>Serpentinicella</taxon>
    </lineage>
</organism>
<accession>A0A4R2TR06</accession>
<name>A0A4R2TR06_9FIRM</name>
<evidence type="ECO:0000313" key="7">
    <source>
        <dbReference type="EMBL" id="TCQ05247.1"/>
    </source>
</evidence>
<feature type="transmembrane region" description="Helical" evidence="6">
    <location>
        <begin position="57"/>
        <end position="82"/>
    </location>
</feature>
<reference evidence="7 8" key="1">
    <citation type="submission" date="2019-03" db="EMBL/GenBank/DDBJ databases">
        <title>Genomic Encyclopedia of Type Strains, Phase IV (KMG-IV): sequencing the most valuable type-strain genomes for metagenomic binning, comparative biology and taxonomic classification.</title>
        <authorList>
            <person name="Goeker M."/>
        </authorList>
    </citation>
    <scope>NUCLEOTIDE SEQUENCE [LARGE SCALE GENOMIC DNA]</scope>
    <source>
        <strain evidence="7 8">DSM 100013</strain>
    </source>
</reference>